<comment type="caution">
    <text evidence="1">The sequence shown here is derived from an EMBL/GenBank/DDBJ whole genome shotgun (WGS) entry which is preliminary data.</text>
</comment>
<accession>A0A1J5PV68</accession>
<reference evidence="1" key="1">
    <citation type="submission" date="2016-10" db="EMBL/GenBank/DDBJ databases">
        <title>Sequence of Gallionella enrichment culture.</title>
        <authorList>
            <person name="Poehlein A."/>
            <person name="Muehling M."/>
            <person name="Daniel R."/>
        </authorList>
    </citation>
    <scope>NUCLEOTIDE SEQUENCE</scope>
</reference>
<proteinExistence type="predicted"/>
<dbReference type="EMBL" id="MLJW01003707">
    <property type="protein sequence ID" value="OIQ71476.1"/>
    <property type="molecule type" value="Genomic_DNA"/>
</dbReference>
<name>A0A1J5PV68_9ZZZZ</name>
<gene>
    <name evidence="1" type="primary">queD_9</name>
    <name evidence="1" type="ORF">GALL_469030</name>
</gene>
<evidence type="ECO:0000313" key="1">
    <source>
        <dbReference type="EMBL" id="OIQ71476.1"/>
    </source>
</evidence>
<sequence length="89" mass="9745">MLAALDNVMGWTLDFGDVKTLFDPIFKTLDHHPIHEVAGIDDCDSASIARWIHQQAHLLLPQLSRVDLYQSEGCGSIVTLHPGGPAMPV</sequence>
<dbReference type="Pfam" id="PF01242">
    <property type="entry name" value="PTPS"/>
    <property type="match status" value="1"/>
</dbReference>
<keyword evidence="1" id="KW-0456">Lyase</keyword>
<dbReference type="InterPro" id="IPR007115">
    <property type="entry name" value="6-PTP_synth/QueD"/>
</dbReference>
<organism evidence="1">
    <name type="scientific">mine drainage metagenome</name>
    <dbReference type="NCBI Taxonomy" id="410659"/>
    <lineage>
        <taxon>unclassified sequences</taxon>
        <taxon>metagenomes</taxon>
        <taxon>ecological metagenomes</taxon>
    </lineage>
</organism>
<dbReference type="Gene3D" id="3.30.479.10">
    <property type="entry name" value="6-pyruvoyl tetrahydropterin synthase/QueD"/>
    <property type="match status" value="1"/>
</dbReference>
<dbReference type="SUPFAM" id="SSF55620">
    <property type="entry name" value="Tetrahydrobiopterin biosynthesis enzymes-like"/>
    <property type="match status" value="1"/>
</dbReference>
<dbReference type="GO" id="GO:0070497">
    <property type="term" value="F:6-carboxytetrahydropterin synthase activity"/>
    <property type="evidence" value="ECO:0007669"/>
    <property type="project" value="UniProtKB-EC"/>
</dbReference>
<dbReference type="AlphaFoldDB" id="A0A1J5PV68"/>
<protein>
    <submittedName>
        <fullName evidence="1">6-carboxy-5,6,7,8-tetrahydropterin synthase</fullName>
        <ecNumber evidence="1">4.1.2.50</ecNumber>
    </submittedName>
</protein>
<dbReference type="EC" id="4.1.2.50" evidence="1"/>
<dbReference type="InterPro" id="IPR038418">
    <property type="entry name" value="6-PTP_synth/QueD_sf"/>
</dbReference>